<keyword evidence="4" id="KW-0675">Receptor</keyword>
<comment type="subcellular location">
    <subcellularLocation>
        <location evidence="1">Cell outer membrane</location>
    </subcellularLocation>
</comment>
<dbReference type="GO" id="GO:0009279">
    <property type="term" value="C:cell outer membrane"/>
    <property type="evidence" value="ECO:0007669"/>
    <property type="project" value="UniProtKB-SubCell"/>
</dbReference>
<proteinExistence type="predicted"/>
<dbReference type="SUPFAM" id="SSF56935">
    <property type="entry name" value="Porins"/>
    <property type="match status" value="1"/>
</dbReference>
<keyword evidence="2" id="KW-0472">Membrane</keyword>
<dbReference type="OrthoDB" id="1264254at2"/>
<reference evidence="4 5" key="1">
    <citation type="submission" date="2016-07" db="EMBL/GenBank/DDBJ databases">
        <title>Multi-omics approach to identify versatile polysaccharide utilization systems of a marine flavobacterium Gramella flava.</title>
        <authorList>
            <person name="Tang K."/>
        </authorList>
    </citation>
    <scope>NUCLEOTIDE SEQUENCE [LARGE SCALE GENOMIC DNA]</scope>
    <source>
        <strain evidence="4 5">JLT2011</strain>
    </source>
</reference>
<organism evidence="4 5">
    <name type="scientific">Christiangramia flava JLT2011</name>
    <dbReference type="NCBI Taxonomy" id="1229726"/>
    <lineage>
        <taxon>Bacteria</taxon>
        <taxon>Pseudomonadati</taxon>
        <taxon>Bacteroidota</taxon>
        <taxon>Flavobacteriia</taxon>
        <taxon>Flavobacteriales</taxon>
        <taxon>Flavobacteriaceae</taxon>
        <taxon>Christiangramia</taxon>
    </lineage>
</organism>
<dbReference type="STRING" id="1229726.GRFL_0525"/>
<evidence type="ECO:0000256" key="1">
    <source>
        <dbReference type="ARBA" id="ARBA00004442"/>
    </source>
</evidence>
<dbReference type="RefSeq" id="WP_083643149.1">
    <property type="nucleotide sequence ID" value="NZ_AMRU01000003.1"/>
</dbReference>
<evidence type="ECO:0000256" key="3">
    <source>
        <dbReference type="ARBA" id="ARBA00023237"/>
    </source>
</evidence>
<gene>
    <name evidence="4" type="ORF">GRFL_0525</name>
</gene>
<evidence type="ECO:0000313" key="5">
    <source>
        <dbReference type="Proteomes" id="UP000186230"/>
    </source>
</evidence>
<dbReference type="EMBL" id="CP016359">
    <property type="protein sequence ID" value="APU67249.1"/>
    <property type="molecule type" value="Genomic_DNA"/>
</dbReference>
<accession>A0A1L7I0W7</accession>
<evidence type="ECO:0000256" key="2">
    <source>
        <dbReference type="ARBA" id="ARBA00023136"/>
    </source>
</evidence>
<protein>
    <submittedName>
        <fullName evidence="4">Putative TonB-dependent receptor</fullName>
    </submittedName>
</protein>
<dbReference type="InterPro" id="IPR036942">
    <property type="entry name" value="Beta-barrel_TonB_sf"/>
</dbReference>
<keyword evidence="5" id="KW-1185">Reference proteome</keyword>
<evidence type="ECO:0000313" key="4">
    <source>
        <dbReference type="EMBL" id="APU67249.1"/>
    </source>
</evidence>
<dbReference type="Proteomes" id="UP000186230">
    <property type="component" value="Chromosome"/>
</dbReference>
<dbReference type="Gene3D" id="2.40.170.20">
    <property type="entry name" value="TonB-dependent receptor, beta-barrel domain"/>
    <property type="match status" value="1"/>
</dbReference>
<name>A0A1L7I0W7_9FLAO</name>
<keyword evidence="3" id="KW-0998">Cell outer membrane</keyword>
<dbReference type="KEGG" id="gfl:GRFL_0525"/>
<dbReference type="AlphaFoldDB" id="A0A1L7I0W7"/>
<sequence length="573" mass="64404">MRSKAIRKSLLLFISICGGVLYAQDPIGSETVTVVKPYTPSVKDANKIRETPTRSDSVTLQKKPVKYSIFSVPVASTFTPAKGRATVVEREHPPKVYDNYATLGFGNYSNVLAEFYSNLEIDRGSNFGIFMNHNSSQGGIDGVELENKFYDTELNLSYNMRDRDYSWMTEVGGEHQLFNWYGLPENNGLSESQLLAIDPGHSLFSAYLGGEIDLYDSFFKSADAKLRYTGDSYATSELRFTANTDLELEIAEELISIDLGADILNGSFEDGYFTSPGDEYTYLNFSATPSLLILRDDLSINLGVSFVYGMDTKNSDNSFYLYPAVTASYRLAGDYFTAYAGLEGGLNQNSYYDLFQENPYVSPTLDIMPTDNEYNGYLGGKGKLSNAFSYNLRASYNSEFNKPLFRRNYDASSLAAEDYTYGNSFGVVYDDVKTLSFFAEINVDVNNDFRLGLSGEFFDYSTDEQVEAWNLPNMKASLNADYQITDKWYTGANLFYVGERMDQYSSVNDASAPMTVTLDSYFDVNAHLGYRFNDRLSAFLKGSNLLNNNYQKWMDYDVQGVQVLAGATYKFDF</sequence>